<evidence type="ECO:0000256" key="2">
    <source>
        <dbReference type="ARBA" id="ARBA00022630"/>
    </source>
</evidence>
<dbReference type="Gene3D" id="3.10.20.30">
    <property type="match status" value="1"/>
</dbReference>
<keyword evidence="7" id="KW-0408">Iron</keyword>
<dbReference type="SUPFAM" id="SSF63380">
    <property type="entry name" value="Riboflavin synthase domain-like"/>
    <property type="match status" value="1"/>
</dbReference>
<dbReference type="RefSeq" id="WP_214058116.1">
    <property type="nucleotide sequence ID" value="NZ_BAAAHS010000131.1"/>
</dbReference>
<comment type="cofactor">
    <cofactor evidence="1">
        <name>FAD</name>
        <dbReference type="ChEBI" id="CHEBI:57692"/>
    </cofactor>
</comment>
<keyword evidence="2" id="KW-0285">Flavoprotein</keyword>
<dbReference type="Pfam" id="PF00970">
    <property type="entry name" value="FAD_binding_6"/>
    <property type="match status" value="1"/>
</dbReference>
<evidence type="ECO:0000313" key="12">
    <source>
        <dbReference type="Proteomes" id="UP000679307"/>
    </source>
</evidence>
<dbReference type="InterPro" id="IPR008333">
    <property type="entry name" value="Cbr1-like_FAD-bd_dom"/>
</dbReference>
<reference evidence="11 12" key="1">
    <citation type="submission" date="2021-05" db="EMBL/GenBank/DDBJ databases">
        <title>Complete genome of Nocardioides aquaticus KCTC 9944T isolated from meromictic and hypersaline Ekho Lake, Antarctica.</title>
        <authorList>
            <person name="Hwang K."/>
            <person name="Kim K.M."/>
            <person name="Choe H."/>
        </authorList>
    </citation>
    <scope>NUCLEOTIDE SEQUENCE [LARGE SCALE GENOMIC DNA]</scope>
    <source>
        <strain evidence="11 12">KCTC 9944</strain>
    </source>
</reference>
<dbReference type="Pfam" id="PF00111">
    <property type="entry name" value="Fer2"/>
    <property type="match status" value="1"/>
</dbReference>
<dbReference type="InterPro" id="IPR006058">
    <property type="entry name" value="2Fe2S_fd_BS"/>
</dbReference>
<keyword evidence="3" id="KW-0001">2Fe-2S</keyword>
<dbReference type="InterPro" id="IPR039261">
    <property type="entry name" value="FNR_nucleotide-bd"/>
</dbReference>
<evidence type="ECO:0000259" key="10">
    <source>
        <dbReference type="PROSITE" id="PS51384"/>
    </source>
</evidence>
<dbReference type="InterPro" id="IPR036010">
    <property type="entry name" value="2Fe-2S_ferredoxin-like_sf"/>
</dbReference>
<dbReference type="Gene3D" id="2.40.30.10">
    <property type="entry name" value="Translation factors"/>
    <property type="match status" value="1"/>
</dbReference>
<evidence type="ECO:0000256" key="7">
    <source>
        <dbReference type="ARBA" id="ARBA00023004"/>
    </source>
</evidence>
<keyword evidence="12" id="KW-1185">Reference proteome</keyword>
<dbReference type="GO" id="GO:0016491">
    <property type="term" value="F:oxidoreductase activity"/>
    <property type="evidence" value="ECO:0007669"/>
    <property type="project" value="UniProtKB-KW"/>
</dbReference>
<sequence>MTELRHDAWTDPGPTPGLRLVPDLPRAVGDGLLAPEAGLDQEMVLRRRVPVTHDVVTLVLEPTVPGTFAYAPGQFVTMVVDVDGVPVERCYTLSSPPTRPHLLTITVKRMEGGALSPYLHDRLRPGDRVSVRGPNGDFTVAAHPAARYLLLSAGSGVTPTLSTVRTMADLGELDDVVVVHSARTPADLACRGELDALAADHPGLRVVWVCEDDSPGSASWQGPRGRLTADLLAAQVPDVGDREVFTCGPPGYMTATRALLAEVGVDPLRCHEESFVLGESAAPAVPALPETGDAPVALTEVPAAVPGTATVTFGRSGREVVCAPGTTVLAAAQQAGVSLPSSCGGGLCGTCKSGLLAGKVEMSHQGGIRPREVAAGKFLPCCSTPDGDIVVDA</sequence>
<dbReference type="EMBL" id="CP075371">
    <property type="protein sequence ID" value="QVT78546.1"/>
    <property type="molecule type" value="Genomic_DNA"/>
</dbReference>
<dbReference type="InterPro" id="IPR017938">
    <property type="entry name" value="Riboflavin_synthase-like_b-brl"/>
</dbReference>
<dbReference type="InterPro" id="IPR001433">
    <property type="entry name" value="OxRdtase_FAD/NAD-bd"/>
</dbReference>
<dbReference type="Pfam" id="PF00175">
    <property type="entry name" value="NAD_binding_1"/>
    <property type="match status" value="1"/>
</dbReference>
<evidence type="ECO:0000256" key="1">
    <source>
        <dbReference type="ARBA" id="ARBA00001974"/>
    </source>
</evidence>
<dbReference type="Proteomes" id="UP000679307">
    <property type="component" value="Chromosome"/>
</dbReference>
<evidence type="ECO:0000256" key="6">
    <source>
        <dbReference type="ARBA" id="ARBA00023002"/>
    </source>
</evidence>
<feature type="domain" description="FAD-binding FR-type" evidence="10">
    <location>
        <begin position="38"/>
        <end position="141"/>
    </location>
</feature>
<dbReference type="SUPFAM" id="SSF54292">
    <property type="entry name" value="2Fe-2S ferredoxin-like"/>
    <property type="match status" value="1"/>
</dbReference>
<dbReference type="PANTHER" id="PTHR47354:SF6">
    <property type="entry name" value="NADH OXIDOREDUCTASE HCR"/>
    <property type="match status" value="1"/>
</dbReference>
<evidence type="ECO:0000256" key="8">
    <source>
        <dbReference type="ARBA" id="ARBA00023014"/>
    </source>
</evidence>
<accession>A0ABX8EDI7</accession>
<dbReference type="PROSITE" id="PS51085">
    <property type="entry name" value="2FE2S_FER_2"/>
    <property type="match status" value="1"/>
</dbReference>
<keyword evidence="4" id="KW-0479">Metal-binding</keyword>
<dbReference type="EC" id="1.-.-.-" evidence="11"/>
<dbReference type="PRINTS" id="PR00406">
    <property type="entry name" value="CYTB5RDTASE"/>
</dbReference>
<dbReference type="InterPro" id="IPR050415">
    <property type="entry name" value="MRET"/>
</dbReference>
<feature type="domain" description="2Fe-2S ferredoxin-type" evidence="9">
    <location>
        <begin position="309"/>
        <end position="393"/>
    </location>
</feature>
<name>A0ABX8EDI7_9ACTN</name>
<organism evidence="11 12">
    <name type="scientific">Nocardioides aquaticus</name>
    <dbReference type="NCBI Taxonomy" id="160826"/>
    <lineage>
        <taxon>Bacteria</taxon>
        <taxon>Bacillati</taxon>
        <taxon>Actinomycetota</taxon>
        <taxon>Actinomycetes</taxon>
        <taxon>Propionibacteriales</taxon>
        <taxon>Nocardioidaceae</taxon>
        <taxon>Nocardioides</taxon>
    </lineage>
</organism>
<gene>
    <name evidence="11" type="ORF">ENKNEFLB_00923</name>
</gene>
<dbReference type="Gene3D" id="3.40.50.80">
    <property type="entry name" value="Nucleotide-binding domain of ferredoxin-NADP reductase (FNR) module"/>
    <property type="match status" value="1"/>
</dbReference>
<dbReference type="CDD" id="cd00207">
    <property type="entry name" value="fer2"/>
    <property type="match status" value="1"/>
</dbReference>
<dbReference type="SUPFAM" id="SSF52343">
    <property type="entry name" value="Ferredoxin reductase-like, C-terminal NADP-linked domain"/>
    <property type="match status" value="1"/>
</dbReference>
<keyword evidence="6 11" id="KW-0560">Oxidoreductase</keyword>
<dbReference type="InterPro" id="IPR017927">
    <property type="entry name" value="FAD-bd_FR_type"/>
</dbReference>
<proteinExistence type="predicted"/>
<keyword evidence="8" id="KW-0411">Iron-sulfur</keyword>
<dbReference type="PANTHER" id="PTHR47354">
    <property type="entry name" value="NADH OXIDOREDUCTASE HCR"/>
    <property type="match status" value="1"/>
</dbReference>
<dbReference type="CDD" id="cd06215">
    <property type="entry name" value="FNR_iron_sulfur_binding_1"/>
    <property type="match status" value="1"/>
</dbReference>
<keyword evidence="5" id="KW-0274">FAD</keyword>
<dbReference type="PROSITE" id="PS51384">
    <property type="entry name" value="FAD_FR"/>
    <property type="match status" value="1"/>
</dbReference>
<evidence type="ECO:0000256" key="3">
    <source>
        <dbReference type="ARBA" id="ARBA00022714"/>
    </source>
</evidence>
<evidence type="ECO:0000256" key="4">
    <source>
        <dbReference type="ARBA" id="ARBA00022723"/>
    </source>
</evidence>
<evidence type="ECO:0000259" key="9">
    <source>
        <dbReference type="PROSITE" id="PS51085"/>
    </source>
</evidence>
<protein>
    <submittedName>
        <fullName evidence="11">NADPH oxidoreductase</fullName>
        <ecNumber evidence="11">1.-.-.-</ecNumber>
    </submittedName>
</protein>
<dbReference type="PROSITE" id="PS00197">
    <property type="entry name" value="2FE2S_FER_1"/>
    <property type="match status" value="1"/>
</dbReference>
<dbReference type="InterPro" id="IPR012675">
    <property type="entry name" value="Beta-grasp_dom_sf"/>
</dbReference>
<evidence type="ECO:0000313" key="11">
    <source>
        <dbReference type="EMBL" id="QVT78546.1"/>
    </source>
</evidence>
<evidence type="ECO:0000256" key="5">
    <source>
        <dbReference type="ARBA" id="ARBA00022827"/>
    </source>
</evidence>
<dbReference type="InterPro" id="IPR001041">
    <property type="entry name" value="2Fe-2S_ferredoxin-type"/>
</dbReference>